<proteinExistence type="predicted"/>
<dbReference type="RefSeq" id="WP_092749787.1">
    <property type="nucleotide sequence ID" value="NZ_FMAJ01000004.1"/>
</dbReference>
<reference evidence="1 2" key="1">
    <citation type="submission" date="2016-08" db="EMBL/GenBank/DDBJ databases">
        <authorList>
            <person name="Seilhamer J.J."/>
        </authorList>
    </citation>
    <scope>NUCLEOTIDE SEQUENCE [LARGE SCALE GENOMIC DNA]</scope>
    <source>
        <strain evidence="1 2">HBR26</strain>
    </source>
</reference>
<sequence>MHPRTDLALLAESLTQLSKTPYFNRAIEKHANALIDVIKHALEVSPAYDEEILRSFTEKVWTCHRYLQGSTTKEAPYEIEYCMRHAINEWLPGKCIITTALTDEKDFHLKPGDPWEFVATAMDRYQGKLPEEKLIFIGVPRIYKHMPLFCAALYHELGHFVDLARNVSGSTLLTHPQPKATPEVLELLLVHRREHFADLFAACYVGPVIIDTLYAINPNAEISLTHPSTEKRLGTIQSFLDGDKFEELEMYQAALKSLGLPTLQSRYAVPPLETAFDDIRPYAISNDEELHGMFAAGWSYLGKVKSGGGPNWATGGGHLDATRIVNDLVEKSIRNASIREIWKRGAA</sequence>
<dbReference type="AlphaFoldDB" id="A0A1C3Y0Z3"/>
<evidence type="ECO:0000313" key="2">
    <source>
        <dbReference type="Proteomes" id="UP000198723"/>
    </source>
</evidence>
<accession>A0A1C3Y0Z3</accession>
<organism evidence="1 2">
    <name type="scientific">Rhizobium aethiopicum</name>
    <dbReference type="NCBI Taxonomy" id="1138170"/>
    <lineage>
        <taxon>Bacteria</taxon>
        <taxon>Pseudomonadati</taxon>
        <taxon>Pseudomonadota</taxon>
        <taxon>Alphaproteobacteria</taxon>
        <taxon>Hyphomicrobiales</taxon>
        <taxon>Rhizobiaceae</taxon>
        <taxon>Rhizobium/Agrobacterium group</taxon>
        <taxon>Rhizobium</taxon>
    </lineage>
</organism>
<dbReference type="STRING" id="1138170.GA0061105_1048"/>
<dbReference type="Proteomes" id="UP000198723">
    <property type="component" value="Unassembled WGS sequence"/>
</dbReference>
<dbReference type="EMBL" id="FMAJ01000004">
    <property type="protein sequence ID" value="SCB58084.1"/>
    <property type="molecule type" value="Genomic_DNA"/>
</dbReference>
<protein>
    <submittedName>
        <fullName evidence="1">Uncharacterized protein</fullName>
    </submittedName>
</protein>
<evidence type="ECO:0000313" key="1">
    <source>
        <dbReference type="EMBL" id="SCB58084.1"/>
    </source>
</evidence>
<gene>
    <name evidence="1" type="ORF">GA0061105_1048</name>
</gene>
<name>A0A1C3Y0Z3_9HYPH</name>